<keyword evidence="6" id="KW-0812">Transmembrane</keyword>
<keyword evidence="3 4" id="KW-0802">TPR repeat</keyword>
<dbReference type="PANTHER" id="PTHR47870:SF1">
    <property type="entry name" value="CYTOCHROME C-TYPE BIOGENESIS PROTEIN CCMH"/>
    <property type="match status" value="1"/>
</dbReference>
<dbReference type="EMBL" id="JTDI01000003">
    <property type="protein sequence ID" value="KHK91396.1"/>
    <property type="molecule type" value="Genomic_DNA"/>
</dbReference>
<dbReference type="PROSITE" id="PS50293">
    <property type="entry name" value="TPR_REGION"/>
    <property type="match status" value="1"/>
</dbReference>
<dbReference type="InterPro" id="IPR011990">
    <property type="entry name" value="TPR-like_helical_dom_sf"/>
</dbReference>
<dbReference type="GO" id="GO:0017004">
    <property type="term" value="P:cytochrome complex assembly"/>
    <property type="evidence" value="ECO:0007669"/>
    <property type="project" value="UniProtKB-KW"/>
</dbReference>
<feature type="transmembrane region" description="Helical" evidence="6">
    <location>
        <begin position="12"/>
        <end position="29"/>
    </location>
</feature>
<evidence type="ECO:0000256" key="2">
    <source>
        <dbReference type="ARBA" id="ARBA00022748"/>
    </source>
</evidence>
<dbReference type="PROSITE" id="PS50005">
    <property type="entry name" value="TPR"/>
    <property type="match status" value="1"/>
</dbReference>
<dbReference type="SMART" id="SM00028">
    <property type="entry name" value="TPR"/>
    <property type="match status" value="3"/>
</dbReference>
<dbReference type="InterPro" id="IPR019734">
    <property type="entry name" value="TPR_rpt"/>
</dbReference>
<protein>
    <recommendedName>
        <fullName evidence="7">Cytochrome c-type biogenesis protein H TPR domain-containing protein</fullName>
    </recommendedName>
</protein>
<dbReference type="OrthoDB" id="9815847at2"/>
<comment type="caution">
    <text evidence="8">The sequence shown here is derived from an EMBL/GenBank/DDBJ whole genome shotgun (WGS) entry which is preliminary data.</text>
</comment>
<keyword evidence="1" id="KW-0677">Repeat</keyword>
<evidence type="ECO:0000256" key="3">
    <source>
        <dbReference type="ARBA" id="ARBA00022803"/>
    </source>
</evidence>
<dbReference type="GO" id="GO:0005886">
    <property type="term" value="C:plasma membrane"/>
    <property type="evidence" value="ECO:0007669"/>
    <property type="project" value="TreeGrafter"/>
</dbReference>
<accession>A0A0B1ZLE8</accession>
<evidence type="ECO:0000259" key="7">
    <source>
        <dbReference type="Pfam" id="PF23914"/>
    </source>
</evidence>
<keyword evidence="9" id="KW-1185">Reference proteome</keyword>
<dbReference type="Pfam" id="PF13432">
    <property type="entry name" value="TPR_16"/>
    <property type="match status" value="1"/>
</dbReference>
<dbReference type="Proteomes" id="UP000031057">
    <property type="component" value="Unassembled WGS sequence"/>
</dbReference>
<dbReference type="InterPro" id="IPR051263">
    <property type="entry name" value="C-type_cytochrome_biogenesis"/>
</dbReference>
<feature type="domain" description="Cytochrome c-type biogenesis protein H TPR" evidence="7">
    <location>
        <begin position="62"/>
        <end position="174"/>
    </location>
</feature>
<feature type="compositionally biased region" description="Low complexity" evidence="5">
    <location>
        <begin position="202"/>
        <end position="221"/>
    </location>
</feature>
<reference evidence="8 9" key="1">
    <citation type="submission" date="2014-10" db="EMBL/GenBank/DDBJ databases">
        <title>Genome sequence of Novosphingobium malaysiense MUSC 273(T).</title>
        <authorList>
            <person name="Lee L.-H."/>
        </authorList>
    </citation>
    <scope>NUCLEOTIDE SEQUENCE [LARGE SCALE GENOMIC DNA]</scope>
    <source>
        <strain evidence="8 9">MUSC 273</strain>
    </source>
</reference>
<dbReference type="SUPFAM" id="SSF48452">
    <property type="entry name" value="TPR-like"/>
    <property type="match status" value="1"/>
</dbReference>
<dbReference type="Gene3D" id="1.25.40.10">
    <property type="entry name" value="Tetratricopeptide repeat domain"/>
    <property type="match status" value="2"/>
</dbReference>
<keyword evidence="6" id="KW-1133">Transmembrane helix</keyword>
<keyword evidence="6" id="KW-0472">Membrane</keyword>
<dbReference type="InterPro" id="IPR056413">
    <property type="entry name" value="TPR_CcmH_CycH"/>
</dbReference>
<evidence type="ECO:0000256" key="4">
    <source>
        <dbReference type="PROSITE-ProRule" id="PRU00339"/>
    </source>
</evidence>
<feature type="region of interest" description="Disordered" evidence="5">
    <location>
        <begin position="202"/>
        <end position="240"/>
    </location>
</feature>
<evidence type="ECO:0000313" key="8">
    <source>
        <dbReference type="EMBL" id="KHK91396.1"/>
    </source>
</evidence>
<keyword evidence="2" id="KW-0201">Cytochrome c-type biogenesis</keyword>
<dbReference type="STRING" id="1348853.LK12_11120"/>
<evidence type="ECO:0000313" key="9">
    <source>
        <dbReference type="Proteomes" id="UP000031057"/>
    </source>
</evidence>
<evidence type="ECO:0000256" key="5">
    <source>
        <dbReference type="SAM" id="MobiDB-lite"/>
    </source>
</evidence>
<gene>
    <name evidence="8" type="ORF">LK12_11120</name>
</gene>
<name>A0A0B1ZLE8_9SPHN</name>
<dbReference type="AlphaFoldDB" id="A0A0B1ZLE8"/>
<dbReference type="Pfam" id="PF23914">
    <property type="entry name" value="TPR_CcmH_CycH"/>
    <property type="match status" value="1"/>
</dbReference>
<proteinExistence type="predicted"/>
<evidence type="ECO:0000256" key="6">
    <source>
        <dbReference type="SAM" id="Phobius"/>
    </source>
</evidence>
<sequence length="310" mass="33181">MIQQAARGFRLGRIMLISAALLVIGILIYRSTSDGGGAETAELASATGGQKSVSELEALTSENPDDANAWQQLGAAYFDEGHFAKAADAYDRATSLTPGSAALWSALGEARVMASDRDPMPSEAAFAFEKALTIDPKDPRARYFRAVKRDLTGDHEAAISQWLSLLSDTPADAPWHDDLVRTIEQVGKINKIDVASRIDAAQKQAPPAAAPSASLPRAAQAIPGPSQQDLARASAMRPDDQRTMAEGMVERLENRLAGDTSNLDGWIMLMRSRMALEQPDRAAKALKDAVAANPSKASYLRQQAALLGIR</sequence>
<organism evidence="8 9">
    <name type="scientific">Novosphingobium malaysiense</name>
    <dbReference type="NCBI Taxonomy" id="1348853"/>
    <lineage>
        <taxon>Bacteria</taxon>
        <taxon>Pseudomonadati</taxon>
        <taxon>Pseudomonadota</taxon>
        <taxon>Alphaproteobacteria</taxon>
        <taxon>Sphingomonadales</taxon>
        <taxon>Sphingomonadaceae</taxon>
        <taxon>Novosphingobium</taxon>
    </lineage>
</organism>
<evidence type="ECO:0000256" key="1">
    <source>
        <dbReference type="ARBA" id="ARBA00022737"/>
    </source>
</evidence>
<dbReference type="PANTHER" id="PTHR47870">
    <property type="entry name" value="CYTOCHROME C-TYPE BIOGENESIS PROTEIN CCMH"/>
    <property type="match status" value="1"/>
</dbReference>
<feature type="repeat" description="TPR" evidence="4">
    <location>
        <begin position="67"/>
        <end position="100"/>
    </location>
</feature>